<name>A0ACD5WU30_AVESA</name>
<reference evidence="1" key="2">
    <citation type="submission" date="2025-09" db="UniProtKB">
        <authorList>
            <consortium name="EnsemblPlants"/>
        </authorList>
    </citation>
    <scope>IDENTIFICATION</scope>
</reference>
<evidence type="ECO:0000313" key="2">
    <source>
        <dbReference type="Proteomes" id="UP001732700"/>
    </source>
</evidence>
<keyword evidence="2" id="KW-1185">Reference proteome</keyword>
<organism evidence="1 2">
    <name type="scientific">Avena sativa</name>
    <name type="common">Oat</name>
    <dbReference type="NCBI Taxonomy" id="4498"/>
    <lineage>
        <taxon>Eukaryota</taxon>
        <taxon>Viridiplantae</taxon>
        <taxon>Streptophyta</taxon>
        <taxon>Embryophyta</taxon>
        <taxon>Tracheophyta</taxon>
        <taxon>Spermatophyta</taxon>
        <taxon>Magnoliopsida</taxon>
        <taxon>Liliopsida</taxon>
        <taxon>Poales</taxon>
        <taxon>Poaceae</taxon>
        <taxon>BOP clade</taxon>
        <taxon>Pooideae</taxon>
        <taxon>Poodae</taxon>
        <taxon>Poeae</taxon>
        <taxon>Poeae Chloroplast Group 1 (Aveneae type)</taxon>
        <taxon>Aveninae</taxon>
        <taxon>Avena</taxon>
    </lineage>
</organism>
<reference evidence="1" key="1">
    <citation type="submission" date="2021-05" db="EMBL/GenBank/DDBJ databases">
        <authorList>
            <person name="Scholz U."/>
            <person name="Mascher M."/>
            <person name="Fiebig A."/>
        </authorList>
    </citation>
    <scope>NUCLEOTIDE SEQUENCE [LARGE SCALE GENOMIC DNA]</scope>
</reference>
<evidence type="ECO:0000313" key="1">
    <source>
        <dbReference type="EnsemblPlants" id="AVESA.00010b.r2.4CG1295610.1.CDS.1"/>
    </source>
</evidence>
<sequence>MEIFVSAVLGELATRSISFFISKYSKSALQDMEVRLLSLQRILLRAQIIVDEATGRHITNQGMLRQLSLLRDAMYRGYYVLDAVRYGGHQEDRRQQNNQTVSHSWVLSKFNCAKRLGLRTSSSTRTLQQLEESLHGLRTMILDVTELVMFLTACPRLHRQPYCMHFLVENCMFGRQMEMEVVINFLLHTQPFPASDLDRFDVLPIVGASRAGKSTLVAHVCQDERVRGHFPRIVFFRLGSCSGEDISALRNECAAGSGNGGRLLLVIEVFGDLDEDQWETMWSLSTLFPTSGSKIIITSRSDKITKLGTTQPLTLKLLSREAFWYFFKLITFGSTDPDMHPRLVYLAMEIAKELNGSLMGANITAWLLRDNFNVHFWLNILLFMRGFVQNHLSKFGKHPSDLLKGNRPTYFRRMGTTTEDFLVLDQYQTYSAQDEVPNITFQDVMYGNITPRGIFKTLAWKSRIPPYHCYIYTCEIRELHSRVVKRKRSADKC</sequence>
<protein>
    <submittedName>
        <fullName evidence="1">Uncharacterized protein</fullName>
    </submittedName>
</protein>
<dbReference type="EnsemblPlants" id="AVESA.00010b.r2.4CG1295610.1">
    <property type="protein sequence ID" value="AVESA.00010b.r2.4CG1295610.1.CDS.1"/>
    <property type="gene ID" value="AVESA.00010b.r2.4CG1295610"/>
</dbReference>
<dbReference type="Proteomes" id="UP001732700">
    <property type="component" value="Chromosome 4C"/>
</dbReference>
<proteinExistence type="predicted"/>
<accession>A0ACD5WU30</accession>